<comment type="caution">
    <text evidence="3">The sequence shown here is derived from an EMBL/GenBank/DDBJ whole genome shotgun (WGS) entry which is preliminary data.</text>
</comment>
<dbReference type="SMART" id="SM00757">
    <property type="entry name" value="CRA"/>
    <property type="match status" value="1"/>
</dbReference>
<accession>A0AA38HGL2</accession>
<dbReference type="InterPro" id="IPR024964">
    <property type="entry name" value="CTLH/CRA"/>
</dbReference>
<dbReference type="GeneID" id="77730144"/>
<evidence type="ECO:0000259" key="2">
    <source>
        <dbReference type="SMART" id="SM00757"/>
    </source>
</evidence>
<proteinExistence type="predicted"/>
<keyword evidence="4" id="KW-1185">Reference proteome</keyword>
<feature type="region of interest" description="Disordered" evidence="1">
    <location>
        <begin position="270"/>
        <end position="306"/>
    </location>
</feature>
<evidence type="ECO:0000256" key="1">
    <source>
        <dbReference type="SAM" id="MobiDB-lite"/>
    </source>
</evidence>
<evidence type="ECO:0000313" key="4">
    <source>
        <dbReference type="Proteomes" id="UP001164286"/>
    </source>
</evidence>
<name>A0AA38HGL2_9TREE</name>
<sequence>MAHPVTAGDSKSKDQTQAPINTFHDIVLDYLHTQAYPSTARVLSGPRPWKRATASALGSSSSGDSTGVNSAIAEELGNGNGHGSGSGAGSGTGNGNGAIGPIGSGSGSTLAIGTERGMAVGAEREDLGMDIDGSIYGNGNGLVGLSAVATMGAGEDDEMEGGIVGPGRLVAMERRRAILNFILNGAIMRAVDSLNNWFPAVLTDPPTPVPTVPTSSLSATATPYTSTSTPARDFSSIPRHATPPGAPMMTAYSRPPLDIRREREREQERLAPVLTIPPPPLTSPSPSPPKAVSPPPSSSPSHAIPTFQTSYLPSHVRLNLQIQAFIESFRQMAPPSVPSSPSSSLGSLSSSLHLPSSSGVTLTNALTAAQGLHQEAKKLNPADRAIYLQEIKDVGALFAYTDPESSILGGFLKQGRRIALAEQINRAILHAESHPTRSKLERTARGVSALYSYMSERKIDTTPTWTAADGPAKEELAVYLRNLPKRGFALKDFIGNFST</sequence>
<feature type="compositionally biased region" description="Low complexity" evidence="1">
    <location>
        <begin position="212"/>
        <end position="231"/>
    </location>
</feature>
<evidence type="ECO:0000313" key="3">
    <source>
        <dbReference type="EMBL" id="KAI9639753.1"/>
    </source>
</evidence>
<gene>
    <name evidence="3" type="ORF">MKK02DRAFT_40077</name>
</gene>
<dbReference type="InterPro" id="IPR013144">
    <property type="entry name" value="CRA_dom"/>
</dbReference>
<organism evidence="3 4">
    <name type="scientific">Dioszegia hungarica</name>
    <dbReference type="NCBI Taxonomy" id="4972"/>
    <lineage>
        <taxon>Eukaryota</taxon>
        <taxon>Fungi</taxon>
        <taxon>Dikarya</taxon>
        <taxon>Basidiomycota</taxon>
        <taxon>Agaricomycotina</taxon>
        <taxon>Tremellomycetes</taxon>
        <taxon>Tremellales</taxon>
        <taxon>Bulleribasidiaceae</taxon>
        <taxon>Dioszegia</taxon>
    </lineage>
</organism>
<dbReference type="RefSeq" id="XP_052949530.1">
    <property type="nucleotide sequence ID" value="XM_053090939.1"/>
</dbReference>
<reference evidence="3" key="1">
    <citation type="journal article" date="2022" name="G3 (Bethesda)">
        <title>High quality genome of the basidiomycete yeast Dioszegia hungarica PDD-24b-2 isolated from cloud water.</title>
        <authorList>
            <person name="Jarrige D."/>
            <person name="Haridas S."/>
            <person name="Bleykasten-Grosshans C."/>
            <person name="Joly M."/>
            <person name="Nadalig T."/>
            <person name="Sancelme M."/>
            <person name="Vuilleumier S."/>
            <person name="Grigoriev I.V."/>
            <person name="Amato P."/>
            <person name="Bringel F."/>
        </authorList>
    </citation>
    <scope>NUCLEOTIDE SEQUENCE</scope>
    <source>
        <strain evidence="3">PDD-24b-2</strain>
    </source>
</reference>
<feature type="domain" description="CRA" evidence="2">
    <location>
        <begin position="360"/>
        <end position="460"/>
    </location>
</feature>
<dbReference type="Pfam" id="PF10607">
    <property type="entry name" value="CTLH"/>
    <property type="match status" value="1"/>
</dbReference>
<feature type="compositionally biased region" description="Gly residues" evidence="1">
    <location>
        <begin position="78"/>
        <end position="102"/>
    </location>
</feature>
<dbReference type="Proteomes" id="UP001164286">
    <property type="component" value="Unassembled WGS sequence"/>
</dbReference>
<feature type="compositionally biased region" description="Pro residues" evidence="1">
    <location>
        <begin position="275"/>
        <end position="298"/>
    </location>
</feature>
<dbReference type="AlphaFoldDB" id="A0AA38HGL2"/>
<feature type="region of interest" description="Disordered" evidence="1">
    <location>
        <begin position="41"/>
        <end position="102"/>
    </location>
</feature>
<feature type="region of interest" description="Disordered" evidence="1">
    <location>
        <begin position="212"/>
        <end position="255"/>
    </location>
</feature>
<dbReference type="EMBL" id="JAKWFO010000001">
    <property type="protein sequence ID" value="KAI9639753.1"/>
    <property type="molecule type" value="Genomic_DNA"/>
</dbReference>
<feature type="compositionally biased region" description="Low complexity" evidence="1">
    <location>
        <begin position="54"/>
        <end position="71"/>
    </location>
</feature>
<protein>
    <recommendedName>
        <fullName evidence="2">CRA domain-containing protein</fullName>
    </recommendedName>
</protein>